<dbReference type="PROSITE" id="PS50206">
    <property type="entry name" value="RHODANESE_3"/>
    <property type="match status" value="2"/>
</dbReference>
<name>A0AAX4L0Y0_9CREN</name>
<dbReference type="PANTHER" id="PTHR43855:SF1">
    <property type="entry name" value="THIOSULFATE SULFURTRANSFERASE"/>
    <property type="match status" value="1"/>
</dbReference>
<evidence type="ECO:0000256" key="1">
    <source>
        <dbReference type="ARBA" id="ARBA00022737"/>
    </source>
</evidence>
<dbReference type="PANTHER" id="PTHR43855">
    <property type="entry name" value="THIOSULFATE SULFURTRANSFERASE"/>
    <property type="match status" value="1"/>
</dbReference>
<dbReference type="CDD" id="cd01449">
    <property type="entry name" value="TST_Repeat_2"/>
    <property type="match status" value="1"/>
</dbReference>
<dbReference type="AlphaFoldDB" id="A0AAX4L0Y0"/>
<dbReference type="InterPro" id="IPR036873">
    <property type="entry name" value="Rhodanese-like_dom_sf"/>
</dbReference>
<dbReference type="CDD" id="cd01448">
    <property type="entry name" value="TST_Repeat_1"/>
    <property type="match status" value="1"/>
</dbReference>
<evidence type="ECO:0000256" key="2">
    <source>
        <dbReference type="RuleBase" id="RU000507"/>
    </source>
</evidence>
<dbReference type="Proteomes" id="UP001432202">
    <property type="component" value="Chromosome"/>
</dbReference>
<gene>
    <name evidence="4" type="ORF">V6M85_00900</name>
</gene>
<dbReference type="RefSeq" id="WP_338601826.1">
    <property type="nucleotide sequence ID" value="NZ_CP146016.1"/>
</dbReference>
<dbReference type="InterPro" id="IPR001307">
    <property type="entry name" value="Thiosulphate_STrfase_CS"/>
</dbReference>
<dbReference type="EMBL" id="CP146016">
    <property type="protein sequence ID" value="WWQ60669.1"/>
    <property type="molecule type" value="Genomic_DNA"/>
</dbReference>
<dbReference type="GeneID" id="89335283"/>
<protein>
    <recommendedName>
        <fullName evidence="2">Sulfurtransferase</fullName>
    </recommendedName>
</protein>
<sequence length="276" mass="31745">MLIDAEWLYKNLKDVKIVEVDFNPKISYYEGHIPSAVLINWRDFLNDSSRDFASPEKLSKILGNAGISEEDFVVLYSDMNNRYAFYAYWVLKAYGHSNLGILNGGIYKWLKDGYPIESDNVMVKKREYKAKKPDWSSRILVWELLSKLRQVTLIDARSREEYEGLVTAPPEHKCEQTQMSGHIPGAINIPWTSLLNDDETVKSKDELEKVFSAIDKSKEIVVYCRTGARASVVWYVLKEILSYKNVRLYDGSWVEYGNMVGVPVESSNSKDNQNES</sequence>
<dbReference type="SMART" id="SM00450">
    <property type="entry name" value="RHOD"/>
    <property type="match status" value="2"/>
</dbReference>
<proteinExistence type="predicted"/>
<reference evidence="4 5" key="1">
    <citation type="submission" date="2024-02" db="EMBL/GenBank/DDBJ databases">
        <title>STSV induces naive adaptation in Sulfolobus.</title>
        <authorList>
            <person name="Xiang X."/>
            <person name="Song M."/>
        </authorList>
    </citation>
    <scope>NUCLEOTIDE SEQUENCE [LARGE SCALE GENOMIC DNA]</scope>
    <source>
        <strain evidence="4 5">RT2</strain>
    </source>
</reference>
<evidence type="ECO:0000313" key="5">
    <source>
        <dbReference type="Proteomes" id="UP001432202"/>
    </source>
</evidence>
<evidence type="ECO:0000259" key="3">
    <source>
        <dbReference type="PROSITE" id="PS50206"/>
    </source>
</evidence>
<accession>A0AAX4L0Y0</accession>
<keyword evidence="5" id="KW-1185">Reference proteome</keyword>
<dbReference type="InterPro" id="IPR001763">
    <property type="entry name" value="Rhodanese-like_dom"/>
</dbReference>
<dbReference type="InterPro" id="IPR051126">
    <property type="entry name" value="Thiosulfate_sulfurtransferase"/>
</dbReference>
<dbReference type="SUPFAM" id="SSF52821">
    <property type="entry name" value="Rhodanese/Cell cycle control phosphatase"/>
    <property type="match status" value="2"/>
</dbReference>
<organism evidence="4 5">
    <name type="scientific">Sulfolobus tengchongensis</name>
    <dbReference type="NCBI Taxonomy" id="207809"/>
    <lineage>
        <taxon>Archaea</taxon>
        <taxon>Thermoproteota</taxon>
        <taxon>Thermoprotei</taxon>
        <taxon>Sulfolobales</taxon>
        <taxon>Sulfolobaceae</taxon>
        <taxon>Sulfolobus</taxon>
    </lineage>
</organism>
<evidence type="ECO:0000313" key="4">
    <source>
        <dbReference type="EMBL" id="WWQ60669.1"/>
    </source>
</evidence>
<dbReference type="GO" id="GO:0004792">
    <property type="term" value="F:thiosulfate-cyanide sulfurtransferase activity"/>
    <property type="evidence" value="ECO:0007669"/>
    <property type="project" value="InterPro"/>
</dbReference>
<keyword evidence="2 4" id="KW-0808">Transferase</keyword>
<dbReference type="Pfam" id="PF00581">
    <property type="entry name" value="Rhodanese"/>
    <property type="match status" value="2"/>
</dbReference>
<feature type="domain" description="Rhodanese" evidence="3">
    <location>
        <begin position="147"/>
        <end position="265"/>
    </location>
</feature>
<dbReference type="PROSITE" id="PS00683">
    <property type="entry name" value="RHODANESE_2"/>
    <property type="match status" value="1"/>
</dbReference>
<keyword evidence="1" id="KW-0677">Repeat</keyword>
<feature type="domain" description="Rhodanese" evidence="3">
    <location>
        <begin position="11"/>
        <end position="118"/>
    </location>
</feature>
<dbReference type="Gene3D" id="3.40.250.10">
    <property type="entry name" value="Rhodanese-like domain"/>
    <property type="match status" value="2"/>
</dbReference>